<keyword evidence="5" id="KW-1133">Transmembrane helix</keyword>
<dbReference type="Pfam" id="PF12146">
    <property type="entry name" value="Hydrolase_4"/>
    <property type="match status" value="1"/>
</dbReference>
<keyword evidence="5" id="KW-0812">Transmembrane</keyword>
<dbReference type="AlphaFoldDB" id="A0A1R3JX22"/>
<dbReference type="STRING" id="93759.A0A1R3JX22"/>
<dbReference type="PANTHER" id="PTHR22753:SF34">
    <property type="entry name" value="ACYLTRANSFERASE"/>
    <property type="match status" value="1"/>
</dbReference>
<sequence length="699" mass="79050">LIWKSNRAEVQYKTGERDKRLFTSLSVLIMAAIGGVSMYLATARLLPCLRRRTTIYGGYQKSRRVLAASTEQIERVRNFEDINNERFAKKKKEETEEVKPNVYSNPDEIPDVEEGKKSLNDYFEECKVLIRSNQNGPPRWFSPLDCSSSSPVSPLLLFLPGIDGTGLGLIMHHHKLSKMFNIWCLNIPVKDRTPFPELVKLVESTVRSENYRSPNKPIYLVGETLGACLALTVAARNPDIDLVLILSNPATSFSRSALQPLIPLLDIMKSPMQPLIPMLEIMPDHFPLNPSYLLSLATGSLPQPIGELSQDLVTISSYLPVLADILPSGTLQWKLDLLKSGAASANSCLHAIKAQMMILFSGRDQLLPSQEESKRLRKAFPDSEIRMLEESGHFLFLYEYIVSRWIITATGPVMLSTMEDGKVVRGLAGIPSNGPVLFVGYHMLLGIETIPLVAQFLIERDIGVRGIAHPALFERIKDRTFPEPEPSDFDVLRIMGGVPVSPGNFYKLMSSKSHVLLYPGGAREACHRKGEEYKLFWPEQSEFVRMAARFGAKIIPFGVVGEDDIAEIILDYNDQMKIPWQREQIESLTKRMSGVRSNASGEVANQPMHMPWVLPKFPGRFYYYFGKPIETQGMKVELKDRDKSHQLYLHIKSEVERCIAYLKQKREKDPYRNLLSRLIYQATHSSISVSEIPTFDLFD</sequence>
<dbReference type="PANTHER" id="PTHR22753">
    <property type="entry name" value="TRANSMEMBRANE PROTEIN 68"/>
    <property type="match status" value="1"/>
</dbReference>
<keyword evidence="2" id="KW-0808">Transferase</keyword>
<dbReference type="GO" id="GO:0004144">
    <property type="term" value="F:diacylglycerol O-acyltransferase activity"/>
    <property type="evidence" value="ECO:0007669"/>
    <property type="project" value="UniProtKB-ARBA"/>
</dbReference>
<dbReference type="SUPFAM" id="SSF53474">
    <property type="entry name" value="alpha/beta-Hydrolases"/>
    <property type="match status" value="1"/>
</dbReference>
<dbReference type="Gene3D" id="3.40.50.1820">
    <property type="entry name" value="alpha/beta hydrolase"/>
    <property type="match status" value="1"/>
</dbReference>
<evidence type="ECO:0000256" key="4">
    <source>
        <dbReference type="SAM" id="MobiDB-lite"/>
    </source>
</evidence>
<dbReference type="CDD" id="cd07987">
    <property type="entry name" value="LPLAT_MGAT-like"/>
    <property type="match status" value="1"/>
</dbReference>
<evidence type="ECO:0000313" key="8">
    <source>
        <dbReference type="Proteomes" id="UP000187203"/>
    </source>
</evidence>
<evidence type="ECO:0000256" key="1">
    <source>
        <dbReference type="ARBA" id="ARBA00005420"/>
    </source>
</evidence>
<keyword evidence="8" id="KW-1185">Reference proteome</keyword>
<accession>A0A1R3JX22</accession>
<organism evidence="7 8">
    <name type="scientific">Corchorus olitorius</name>
    <dbReference type="NCBI Taxonomy" id="93759"/>
    <lineage>
        <taxon>Eukaryota</taxon>
        <taxon>Viridiplantae</taxon>
        <taxon>Streptophyta</taxon>
        <taxon>Embryophyta</taxon>
        <taxon>Tracheophyta</taxon>
        <taxon>Spermatophyta</taxon>
        <taxon>Magnoliopsida</taxon>
        <taxon>eudicotyledons</taxon>
        <taxon>Gunneridae</taxon>
        <taxon>Pentapetalae</taxon>
        <taxon>rosids</taxon>
        <taxon>malvids</taxon>
        <taxon>Malvales</taxon>
        <taxon>Malvaceae</taxon>
        <taxon>Grewioideae</taxon>
        <taxon>Apeibeae</taxon>
        <taxon>Corchorus</taxon>
    </lineage>
</organism>
<comment type="similarity">
    <text evidence="1">Belongs to the diacylglycerol acyltransferase family.</text>
</comment>
<dbReference type="EMBL" id="AWUE01015153">
    <property type="protein sequence ID" value="OMO99360.1"/>
    <property type="molecule type" value="Genomic_DNA"/>
</dbReference>
<dbReference type="InterPro" id="IPR029058">
    <property type="entry name" value="AB_hydrolase_fold"/>
</dbReference>
<feature type="transmembrane region" description="Helical" evidence="5">
    <location>
        <begin position="21"/>
        <end position="41"/>
    </location>
</feature>
<feature type="non-terminal residue" evidence="7">
    <location>
        <position position="699"/>
    </location>
</feature>
<gene>
    <name evidence="7" type="ORF">COLO4_13326</name>
</gene>
<evidence type="ECO:0000256" key="2">
    <source>
        <dbReference type="ARBA" id="ARBA00022679"/>
    </source>
</evidence>
<name>A0A1R3JX22_9ROSI</name>
<dbReference type="InterPro" id="IPR007130">
    <property type="entry name" value="DAGAT"/>
</dbReference>
<dbReference type="Proteomes" id="UP000187203">
    <property type="component" value="Unassembled WGS sequence"/>
</dbReference>
<keyword evidence="5" id="KW-0472">Membrane</keyword>
<comment type="caution">
    <text evidence="7">The sequence shown here is derived from an EMBL/GenBank/DDBJ whole genome shotgun (WGS) entry which is preliminary data.</text>
</comment>
<dbReference type="OrthoDB" id="969567at2759"/>
<keyword evidence="3 7" id="KW-0012">Acyltransferase</keyword>
<dbReference type="Pfam" id="PF03982">
    <property type="entry name" value="DAGAT"/>
    <property type="match status" value="1"/>
</dbReference>
<reference evidence="8" key="1">
    <citation type="submission" date="2013-09" db="EMBL/GenBank/DDBJ databases">
        <title>Corchorus olitorius genome sequencing.</title>
        <authorList>
            <person name="Alam M."/>
            <person name="Haque M.S."/>
            <person name="Islam M.S."/>
            <person name="Emdad E.M."/>
            <person name="Islam M.M."/>
            <person name="Ahmed B."/>
            <person name="Halim A."/>
            <person name="Hossen Q.M.M."/>
            <person name="Hossain M.Z."/>
            <person name="Ahmed R."/>
            <person name="Khan M.M."/>
            <person name="Islam R."/>
            <person name="Rashid M.M."/>
            <person name="Khan S.A."/>
            <person name="Rahman M.S."/>
            <person name="Alam M."/>
            <person name="Yahiya A.S."/>
            <person name="Khan M.S."/>
            <person name="Azam M.S."/>
            <person name="Haque T."/>
            <person name="Lashkar M.Z.H."/>
            <person name="Akhand A.I."/>
            <person name="Morshed G."/>
            <person name="Roy S."/>
            <person name="Uddin K.S."/>
            <person name="Rabeya T."/>
            <person name="Hossain A.S."/>
            <person name="Chowdhury A."/>
            <person name="Snigdha A.R."/>
            <person name="Mortoza M.S."/>
            <person name="Matin S.A."/>
            <person name="Hoque S.M.E."/>
            <person name="Islam M.K."/>
            <person name="Roy D.K."/>
            <person name="Haider R."/>
            <person name="Moosa M.M."/>
            <person name="Elias S.M."/>
            <person name="Hasan A.M."/>
            <person name="Jahan S."/>
            <person name="Shafiuddin M."/>
            <person name="Mahmood N."/>
            <person name="Shommy N.S."/>
        </authorList>
    </citation>
    <scope>NUCLEOTIDE SEQUENCE [LARGE SCALE GENOMIC DNA]</scope>
    <source>
        <strain evidence="8">cv. O-4</strain>
    </source>
</reference>
<dbReference type="GO" id="GO:0016020">
    <property type="term" value="C:membrane"/>
    <property type="evidence" value="ECO:0007669"/>
    <property type="project" value="TreeGrafter"/>
</dbReference>
<dbReference type="InterPro" id="IPR022742">
    <property type="entry name" value="Hydrolase_4"/>
</dbReference>
<evidence type="ECO:0000256" key="3">
    <source>
        <dbReference type="ARBA" id="ARBA00023315"/>
    </source>
</evidence>
<feature type="domain" description="Serine aminopeptidase S33" evidence="6">
    <location>
        <begin position="210"/>
        <end position="396"/>
    </location>
</feature>
<evidence type="ECO:0000259" key="6">
    <source>
        <dbReference type="Pfam" id="PF12146"/>
    </source>
</evidence>
<dbReference type="GO" id="GO:0019432">
    <property type="term" value="P:triglyceride biosynthetic process"/>
    <property type="evidence" value="ECO:0007669"/>
    <property type="project" value="UniProtKB-ARBA"/>
</dbReference>
<proteinExistence type="inferred from homology"/>
<evidence type="ECO:0000313" key="7">
    <source>
        <dbReference type="EMBL" id="OMO99360.1"/>
    </source>
</evidence>
<evidence type="ECO:0000256" key="5">
    <source>
        <dbReference type="SAM" id="Phobius"/>
    </source>
</evidence>
<feature type="region of interest" description="Disordered" evidence="4">
    <location>
        <begin position="91"/>
        <end position="110"/>
    </location>
</feature>
<protein>
    <submittedName>
        <fullName evidence="7">Diacylglycerol acyltransferase</fullName>
    </submittedName>
</protein>